<dbReference type="InterPro" id="IPR050250">
    <property type="entry name" value="Macrolide_Exporter_MacB"/>
</dbReference>
<dbReference type="GO" id="GO:0005886">
    <property type="term" value="C:plasma membrane"/>
    <property type="evidence" value="ECO:0007669"/>
    <property type="project" value="UniProtKB-SubCell"/>
</dbReference>
<dbReference type="Pfam" id="PF02687">
    <property type="entry name" value="FtsX"/>
    <property type="match status" value="1"/>
</dbReference>
<feature type="transmembrane region" description="Helical" evidence="7">
    <location>
        <begin position="367"/>
        <end position="389"/>
    </location>
</feature>
<keyword evidence="4 7" id="KW-1133">Transmembrane helix</keyword>
<gene>
    <name evidence="10" type="ORF">HMPREF3206_00199</name>
</gene>
<comment type="caution">
    <text evidence="10">The sequence shown here is derived from an EMBL/GenBank/DDBJ whole genome shotgun (WGS) entry which is preliminary data.</text>
</comment>
<dbReference type="GO" id="GO:0022857">
    <property type="term" value="F:transmembrane transporter activity"/>
    <property type="evidence" value="ECO:0007669"/>
    <property type="project" value="TreeGrafter"/>
</dbReference>
<keyword evidence="5 7" id="KW-0472">Membrane</keyword>
<comment type="similarity">
    <text evidence="6">Belongs to the ABC-4 integral membrane protein family.</text>
</comment>
<feature type="transmembrane region" description="Helical" evidence="7">
    <location>
        <begin position="329"/>
        <end position="355"/>
    </location>
</feature>
<evidence type="ECO:0000256" key="2">
    <source>
        <dbReference type="ARBA" id="ARBA00022475"/>
    </source>
</evidence>
<proteinExistence type="inferred from homology"/>
<dbReference type="PATRIC" id="fig|134605.3.peg.201"/>
<sequence>MMLLEIIKSAFSTLKASKMRSFLTMLGIIIGISSVMSMWSIGRGGQEGITGNLKKNGYGKFTVTVDSSKDDFRYKYLFSLSQMKDLKEEGHFKNVAAQIEEYFGIKIGEEKEGILINMSTPDYEVLDPVEMMAGRNFLSFEYSPKEYVVLLDNLTAKSLFGTEKNAIGKEIEISKRRRGMNLSYRVVGVFRNPLESFIRVMKTGFFPRFARIPYQNYNYVFDKGSGVFTDILIEAKNPENLGQEMEEAKNYLEQKNQIQNIYTTRTVASDTESFDQILSTLNIFITFASAISLFVGGIGVMNIMLVTVVERTKEIGIRKSLGATNRDILIQFLVEAVILTVMGGLIGLILGFFISFSAGKLLGIQPIYSLTSILLSLGVSISIGIIFGVSPARKAANLNPIDALRAES</sequence>
<dbReference type="EMBL" id="LRPX01000006">
    <property type="protein sequence ID" value="KXA16777.1"/>
    <property type="molecule type" value="Genomic_DNA"/>
</dbReference>
<evidence type="ECO:0000256" key="1">
    <source>
        <dbReference type="ARBA" id="ARBA00004651"/>
    </source>
</evidence>
<keyword evidence="2" id="KW-1003">Cell membrane</keyword>
<organism evidence="10 11">
    <name type="scientific">Fusobacterium equinum</name>
    <dbReference type="NCBI Taxonomy" id="134605"/>
    <lineage>
        <taxon>Bacteria</taxon>
        <taxon>Fusobacteriati</taxon>
        <taxon>Fusobacteriota</taxon>
        <taxon>Fusobacteriia</taxon>
        <taxon>Fusobacteriales</taxon>
        <taxon>Fusobacteriaceae</taxon>
        <taxon>Fusobacterium</taxon>
    </lineage>
</organism>
<evidence type="ECO:0000313" key="10">
    <source>
        <dbReference type="EMBL" id="KXA16777.1"/>
    </source>
</evidence>
<dbReference type="InterPro" id="IPR003838">
    <property type="entry name" value="ABC3_permease_C"/>
</dbReference>
<comment type="subcellular location">
    <subcellularLocation>
        <location evidence="1">Cell membrane</location>
        <topology evidence="1">Multi-pass membrane protein</topology>
    </subcellularLocation>
</comment>
<feature type="transmembrane region" description="Helical" evidence="7">
    <location>
        <begin position="21"/>
        <end position="42"/>
    </location>
</feature>
<keyword evidence="11" id="KW-1185">Reference proteome</keyword>
<accession>A0A133NKJ3</accession>
<feature type="domain" description="MacB-like periplasmic core" evidence="9">
    <location>
        <begin position="21"/>
        <end position="249"/>
    </location>
</feature>
<evidence type="ECO:0000259" key="8">
    <source>
        <dbReference type="Pfam" id="PF02687"/>
    </source>
</evidence>
<evidence type="ECO:0000256" key="7">
    <source>
        <dbReference type="SAM" id="Phobius"/>
    </source>
</evidence>
<evidence type="ECO:0000256" key="3">
    <source>
        <dbReference type="ARBA" id="ARBA00022692"/>
    </source>
</evidence>
<evidence type="ECO:0000256" key="5">
    <source>
        <dbReference type="ARBA" id="ARBA00023136"/>
    </source>
</evidence>
<dbReference type="InterPro" id="IPR025857">
    <property type="entry name" value="MacB_PCD"/>
</dbReference>
<reference evidence="11" key="1">
    <citation type="submission" date="2016-01" db="EMBL/GenBank/DDBJ databases">
        <authorList>
            <person name="Mitreva M."/>
            <person name="Pepin K.H."/>
            <person name="Mihindukulasuriya K.A."/>
            <person name="Fulton R."/>
            <person name="Fronick C."/>
            <person name="O'Laughlin M."/>
            <person name="Miner T."/>
            <person name="Herter B."/>
            <person name="Rosa B.A."/>
            <person name="Cordes M."/>
            <person name="Tomlinson C."/>
            <person name="Wollam A."/>
            <person name="Palsikar V.B."/>
            <person name="Mardis E.R."/>
            <person name="Wilson R.K."/>
        </authorList>
    </citation>
    <scope>NUCLEOTIDE SEQUENCE [LARGE SCALE GENOMIC DNA]</scope>
    <source>
        <strain evidence="11">CMW8396</strain>
    </source>
</reference>
<feature type="domain" description="ABC3 transporter permease C-terminal" evidence="8">
    <location>
        <begin position="287"/>
        <end position="400"/>
    </location>
</feature>
<dbReference type="AlphaFoldDB" id="A0A133NKJ3"/>
<dbReference type="Proteomes" id="UP000070617">
    <property type="component" value="Unassembled WGS sequence"/>
</dbReference>
<feature type="transmembrane region" description="Helical" evidence="7">
    <location>
        <begin position="283"/>
        <end position="308"/>
    </location>
</feature>
<evidence type="ECO:0000259" key="9">
    <source>
        <dbReference type="Pfam" id="PF12704"/>
    </source>
</evidence>
<evidence type="ECO:0000313" key="11">
    <source>
        <dbReference type="Proteomes" id="UP000070617"/>
    </source>
</evidence>
<dbReference type="PANTHER" id="PTHR30572">
    <property type="entry name" value="MEMBRANE COMPONENT OF TRANSPORTER-RELATED"/>
    <property type="match status" value="1"/>
</dbReference>
<evidence type="ECO:0000256" key="4">
    <source>
        <dbReference type="ARBA" id="ARBA00022989"/>
    </source>
</evidence>
<dbReference type="RefSeq" id="WP_008801244.1">
    <property type="nucleotide sequence ID" value="NZ_KQ956512.1"/>
</dbReference>
<dbReference type="PANTHER" id="PTHR30572:SF4">
    <property type="entry name" value="ABC TRANSPORTER PERMEASE YTRF"/>
    <property type="match status" value="1"/>
</dbReference>
<evidence type="ECO:0000256" key="6">
    <source>
        <dbReference type="ARBA" id="ARBA00038076"/>
    </source>
</evidence>
<keyword evidence="3 7" id="KW-0812">Transmembrane</keyword>
<dbReference type="Pfam" id="PF12704">
    <property type="entry name" value="MacB_PCD"/>
    <property type="match status" value="1"/>
</dbReference>
<name>A0A133NKJ3_9FUSO</name>
<protein>
    <submittedName>
        <fullName evidence="10">Efflux ABC transporter, permease protein</fullName>
    </submittedName>
</protein>
<dbReference type="STRING" id="134605.HMPREF3206_00199"/>